<evidence type="ECO:0000313" key="2">
    <source>
        <dbReference type="EMBL" id="CAL1413908.1"/>
    </source>
</evidence>
<evidence type="ECO:0000313" key="3">
    <source>
        <dbReference type="Proteomes" id="UP001497516"/>
    </source>
</evidence>
<accession>A0AAV2GVR9</accession>
<keyword evidence="3" id="KW-1185">Reference proteome</keyword>
<feature type="region of interest" description="Disordered" evidence="1">
    <location>
        <begin position="1"/>
        <end position="91"/>
    </location>
</feature>
<sequence>MEVDQGEKRRKQARSEPDLASIAPYKRTIISDPSDQIGGQKLNPSGGEEERSTNVKEKAMEGRNKHKVGRENKRTKRKKERTKNWKGELPPIAGEHYSLAKNLANVLKNEIYLVYFK</sequence>
<name>A0AAV2GVR9_9ROSI</name>
<reference evidence="2 3" key="1">
    <citation type="submission" date="2024-04" db="EMBL/GenBank/DDBJ databases">
        <authorList>
            <person name="Fracassetti M."/>
        </authorList>
    </citation>
    <scope>NUCLEOTIDE SEQUENCE [LARGE SCALE GENOMIC DNA]</scope>
</reference>
<evidence type="ECO:0000256" key="1">
    <source>
        <dbReference type="SAM" id="MobiDB-lite"/>
    </source>
</evidence>
<gene>
    <name evidence="2" type="ORF">LTRI10_LOCUS53103</name>
</gene>
<proteinExistence type="predicted"/>
<dbReference type="Proteomes" id="UP001497516">
    <property type="component" value="Chromosome 9"/>
</dbReference>
<dbReference type="EMBL" id="OZ034822">
    <property type="protein sequence ID" value="CAL1413908.1"/>
    <property type="molecule type" value="Genomic_DNA"/>
</dbReference>
<feature type="compositionally biased region" description="Basic residues" evidence="1">
    <location>
        <begin position="64"/>
        <end position="81"/>
    </location>
</feature>
<organism evidence="2 3">
    <name type="scientific">Linum trigynum</name>
    <dbReference type="NCBI Taxonomy" id="586398"/>
    <lineage>
        <taxon>Eukaryota</taxon>
        <taxon>Viridiplantae</taxon>
        <taxon>Streptophyta</taxon>
        <taxon>Embryophyta</taxon>
        <taxon>Tracheophyta</taxon>
        <taxon>Spermatophyta</taxon>
        <taxon>Magnoliopsida</taxon>
        <taxon>eudicotyledons</taxon>
        <taxon>Gunneridae</taxon>
        <taxon>Pentapetalae</taxon>
        <taxon>rosids</taxon>
        <taxon>fabids</taxon>
        <taxon>Malpighiales</taxon>
        <taxon>Linaceae</taxon>
        <taxon>Linum</taxon>
    </lineage>
</organism>
<protein>
    <submittedName>
        <fullName evidence="2">Uncharacterized protein</fullName>
    </submittedName>
</protein>
<feature type="compositionally biased region" description="Basic and acidic residues" evidence="1">
    <location>
        <begin position="48"/>
        <end position="63"/>
    </location>
</feature>
<dbReference type="AlphaFoldDB" id="A0AAV2GVR9"/>